<reference evidence="5" key="1">
    <citation type="submission" date="2021-05" db="EMBL/GenBank/DDBJ databases">
        <title>The genome of the haptophyte Pavlova lutheri (Diacronema luteri, Pavlovales) - a model for lipid biosynthesis in eukaryotic algae.</title>
        <authorList>
            <person name="Hulatt C.J."/>
            <person name="Posewitz M.C."/>
        </authorList>
    </citation>
    <scope>NUCLEOTIDE SEQUENCE</scope>
    <source>
        <strain evidence="5">NIVA-4/92</strain>
    </source>
</reference>
<dbReference type="SMART" id="SM00368">
    <property type="entry name" value="LRR_RI"/>
    <property type="match status" value="2"/>
</dbReference>
<feature type="region of interest" description="Disordered" evidence="4">
    <location>
        <begin position="639"/>
        <end position="660"/>
    </location>
</feature>
<gene>
    <name evidence="5" type="ORF">KFE25_001730</name>
</gene>
<evidence type="ECO:0000256" key="2">
    <source>
        <dbReference type="ARBA" id="ARBA00022490"/>
    </source>
</evidence>
<feature type="compositionally biased region" description="Low complexity" evidence="4">
    <location>
        <begin position="363"/>
        <end position="387"/>
    </location>
</feature>
<evidence type="ECO:0000313" key="6">
    <source>
        <dbReference type="Proteomes" id="UP000751190"/>
    </source>
</evidence>
<evidence type="ECO:0000313" key="5">
    <source>
        <dbReference type="EMBL" id="KAG8462957.1"/>
    </source>
</evidence>
<keyword evidence="6" id="KW-1185">Reference proteome</keyword>
<feature type="region of interest" description="Disordered" evidence="4">
    <location>
        <begin position="349"/>
        <end position="396"/>
    </location>
</feature>
<feature type="compositionally biased region" description="Basic and acidic residues" evidence="4">
    <location>
        <begin position="285"/>
        <end position="298"/>
    </location>
</feature>
<feature type="region of interest" description="Disordered" evidence="4">
    <location>
        <begin position="424"/>
        <end position="446"/>
    </location>
</feature>
<dbReference type="OrthoDB" id="427001at2759"/>
<dbReference type="Proteomes" id="UP000751190">
    <property type="component" value="Unassembled WGS sequence"/>
</dbReference>
<dbReference type="PANTHER" id="PTHR10901">
    <property type="entry name" value="TROPOMODULIN"/>
    <property type="match status" value="1"/>
</dbReference>
<keyword evidence="2" id="KW-0963">Cytoplasm</keyword>
<accession>A0A8J5XFL3</accession>
<sequence length="660" mass="67451">MNPLRRALSAAPSAQLDPPRADAAPSRVTAIHASAKITNAYLALATMSDEKPVAMRAPDGGPVLRVCALDELLINGGAYVLEETGLTLVRESEHQAVLHDRVRLAVVRKVRNTPAASPIVLPVGACARSAADAGARAPPVRMAELKSDAAPEPFLTPMGSSLADTPAATPPFAPTPPRGEHQYALAAGLGEQAAFSISSVGEACSEALDTLYAPAASTDAPSARFCPAVSYGSVAFASALASPLSAAPSPRPAGVPMVAAAPPLAPVGGAGLGPLAAPPSTAPKGEVRAATRDGETAERAAPTSQTLPAHGRGADGGADGARTECSPSRSTRGLAVASRLSQWEQIAARGGEADGGRHSSPMARARGAEAAGDASARGGAPRARLAASPEAGAIGSPARTSAALQAVTSLFDAMASAEAAAAAGADVPPSRGVLTGGRQRGAPSTRIRELGSAVEDAWARVAAGKINVDVEADRIATDALDGTAYVANGHTELAKLPSDERCRLLGAFRTNTRITILELSNTGVDNAAARVLADALGARGNASLTHLNIERNSIGSEGILALADMLPHNHALRELKLAYQLVTISSHAETRLADQLEHNRTLLKLTLEVRQVRARELRDKWLMRNAQLRRQQLRALGAGAGAGDDGDGDGSVECRAQDGL</sequence>
<dbReference type="GO" id="GO:0005523">
    <property type="term" value="F:tropomyosin binding"/>
    <property type="evidence" value="ECO:0007669"/>
    <property type="project" value="InterPro"/>
</dbReference>
<feature type="region of interest" description="Disordered" evidence="4">
    <location>
        <begin position="1"/>
        <end position="25"/>
    </location>
</feature>
<keyword evidence="3" id="KW-0206">Cytoskeleton</keyword>
<dbReference type="GO" id="GO:0051694">
    <property type="term" value="P:pointed-end actin filament capping"/>
    <property type="evidence" value="ECO:0007669"/>
    <property type="project" value="InterPro"/>
</dbReference>
<dbReference type="SUPFAM" id="SSF52047">
    <property type="entry name" value="RNI-like"/>
    <property type="match status" value="1"/>
</dbReference>
<comment type="caution">
    <text evidence="5">The sequence shown here is derived from an EMBL/GenBank/DDBJ whole genome shotgun (WGS) entry which is preliminary data.</text>
</comment>
<dbReference type="GO" id="GO:0007015">
    <property type="term" value="P:actin filament organization"/>
    <property type="evidence" value="ECO:0007669"/>
    <property type="project" value="TreeGrafter"/>
</dbReference>
<dbReference type="PANTHER" id="PTHR10901:SF6">
    <property type="entry name" value="TROPOMODULIN, ISOFORM N"/>
    <property type="match status" value="1"/>
</dbReference>
<proteinExistence type="predicted"/>
<dbReference type="GO" id="GO:0005856">
    <property type="term" value="C:cytoskeleton"/>
    <property type="evidence" value="ECO:0007669"/>
    <property type="project" value="UniProtKB-SubCell"/>
</dbReference>
<feature type="region of interest" description="Disordered" evidence="4">
    <location>
        <begin position="272"/>
        <end position="337"/>
    </location>
</feature>
<dbReference type="Gene3D" id="3.80.10.10">
    <property type="entry name" value="Ribonuclease Inhibitor"/>
    <property type="match status" value="1"/>
</dbReference>
<comment type="subcellular location">
    <subcellularLocation>
        <location evidence="1">Cytoplasm</location>
        <location evidence="1">Cytoskeleton</location>
    </subcellularLocation>
</comment>
<evidence type="ECO:0000256" key="4">
    <source>
        <dbReference type="SAM" id="MobiDB-lite"/>
    </source>
</evidence>
<dbReference type="EMBL" id="JAGTXO010000018">
    <property type="protein sequence ID" value="KAG8462957.1"/>
    <property type="molecule type" value="Genomic_DNA"/>
</dbReference>
<organism evidence="5 6">
    <name type="scientific">Diacronema lutheri</name>
    <name type="common">Unicellular marine alga</name>
    <name type="synonym">Monochrysis lutheri</name>
    <dbReference type="NCBI Taxonomy" id="2081491"/>
    <lineage>
        <taxon>Eukaryota</taxon>
        <taxon>Haptista</taxon>
        <taxon>Haptophyta</taxon>
        <taxon>Pavlovophyceae</taxon>
        <taxon>Pavlovales</taxon>
        <taxon>Pavlovaceae</taxon>
        <taxon>Diacronema</taxon>
    </lineage>
</organism>
<evidence type="ECO:0000256" key="1">
    <source>
        <dbReference type="ARBA" id="ARBA00004245"/>
    </source>
</evidence>
<dbReference type="InterPro" id="IPR004934">
    <property type="entry name" value="TMOD"/>
</dbReference>
<evidence type="ECO:0000256" key="3">
    <source>
        <dbReference type="ARBA" id="ARBA00023212"/>
    </source>
</evidence>
<name>A0A8J5XFL3_DIALT</name>
<dbReference type="InterPro" id="IPR032675">
    <property type="entry name" value="LRR_dom_sf"/>
</dbReference>
<dbReference type="AlphaFoldDB" id="A0A8J5XFL3"/>
<protein>
    <submittedName>
        <fullName evidence="5">Uncharacterized protein</fullName>
    </submittedName>
</protein>